<feature type="repeat" description="ANK" evidence="8">
    <location>
        <begin position="201"/>
        <end position="233"/>
    </location>
</feature>
<evidence type="ECO:0000256" key="7">
    <source>
        <dbReference type="ARBA" id="ARBA00023303"/>
    </source>
</evidence>
<proteinExistence type="predicted"/>
<feature type="transmembrane region" description="Helical" evidence="11">
    <location>
        <begin position="1065"/>
        <end position="1087"/>
    </location>
</feature>
<keyword evidence="11" id="KW-0472">Membrane</keyword>
<evidence type="ECO:0000256" key="6">
    <source>
        <dbReference type="ARBA" id="ARBA00023180"/>
    </source>
</evidence>
<keyword evidence="6" id="KW-0325">Glycoprotein</keyword>
<reference evidence="12" key="2">
    <citation type="submission" date="2021-03" db="EMBL/GenBank/DDBJ databases">
        <authorList>
            <person name="Alouane T."/>
            <person name="Langin T."/>
            <person name="Bonhomme L."/>
        </authorList>
    </citation>
    <scope>NUCLEOTIDE SEQUENCE</scope>
    <source>
        <strain evidence="12">MDC_Fg202</strain>
    </source>
</reference>
<keyword evidence="11" id="KW-0812">Transmembrane</keyword>
<dbReference type="EMBL" id="CAJPIJ010000143">
    <property type="protein sequence ID" value="CAG1988000.1"/>
    <property type="molecule type" value="Genomic_DNA"/>
</dbReference>
<evidence type="ECO:0000313" key="13">
    <source>
        <dbReference type="EMBL" id="VIO61339.1"/>
    </source>
</evidence>
<feature type="region of interest" description="Disordered" evidence="10">
    <location>
        <begin position="1"/>
        <end position="60"/>
    </location>
</feature>
<dbReference type="PANTHER" id="PTHR47143">
    <property type="entry name" value="TRANSIENT RECEPTOR POTENTIAL CATION CHANNEL PROTEIN PAINLESS"/>
    <property type="match status" value="1"/>
</dbReference>
<dbReference type="Gene3D" id="1.20.58.340">
    <property type="entry name" value="Magnesium transport protein CorA, transmembrane region"/>
    <property type="match status" value="1"/>
</dbReference>
<evidence type="ECO:0000256" key="9">
    <source>
        <dbReference type="SAM" id="Coils"/>
    </source>
</evidence>
<dbReference type="Proteomes" id="UP000746612">
    <property type="component" value="Unassembled WGS sequence"/>
</dbReference>
<dbReference type="InterPro" id="IPR052076">
    <property type="entry name" value="TRP_cation_channel"/>
</dbReference>
<feature type="compositionally biased region" description="Polar residues" evidence="10">
    <location>
        <begin position="40"/>
        <end position="55"/>
    </location>
</feature>
<dbReference type="PANTHER" id="PTHR47143:SF1">
    <property type="entry name" value="ION_TRANS DOMAIN-CONTAINING PROTEIN"/>
    <property type="match status" value="1"/>
</dbReference>
<keyword evidence="11" id="KW-1133">Transmembrane helix</keyword>
<evidence type="ECO:0000256" key="4">
    <source>
        <dbReference type="ARBA" id="ARBA00023043"/>
    </source>
</evidence>
<feature type="region of interest" description="Disordered" evidence="10">
    <location>
        <begin position="761"/>
        <end position="789"/>
    </location>
</feature>
<keyword evidence="1" id="KW-0813">Transport</keyword>
<dbReference type="PROSITE" id="PS50297">
    <property type="entry name" value="ANK_REP_REGION"/>
    <property type="match status" value="3"/>
</dbReference>
<feature type="coiled-coil region" evidence="9">
    <location>
        <begin position="935"/>
        <end position="962"/>
    </location>
</feature>
<evidence type="ECO:0000256" key="2">
    <source>
        <dbReference type="ARBA" id="ARBA00022606"/>
    </source>
</evidence>
<name>A0A4E9EEU3_GIBZA</name>
<feature type="repeat" description="ANK" evidence="8">
    <location>
        <begin position="133"/>
        <end position="165"/>
    </location>
</feature>
<feature type="compositionally biased region" description="Low complexity" evidence="10">
    <location>
        <begin position="876"/>
        <end position="886"/>
    </location>
</feature>
<feature type="repeat" description="ANK" evidence="8">
    <location>
        <begin position="99"/>
        <end position="124"/>
    </location>
</feature>
<dbReference type="SMART" id="SM00248">
    <property type="entry name" value="ANK"/>
    <property type="match status" value="7"/>
</dbReference>
<sequence>MAHLFSRTPRGDPAATGEEDAQRQSMGTPVTGEQRDDNMSAINNGQHQNDTSNQNTGGGSNALYKLLEEAIDDNDAMRNINLHWESLKPMVNNPSPDKENKTPLHLAAEKGFKSVVKKLLDDGAANASLGDEDGWRPIHFACSTGRTTVIDELLSHGADPKLTDKRGRNLLHIASTCGQIATFQHIVEQYPELLEQNTTRSGMTPLHLAVWWSNEYMVDACLKKGADTDARDNDGWTALMMSVHNEEKGTMDTLIEHMKEKNTNISDHLDIRDNEGKTPLMVACEEGWKQGVKGLYQAGASCDLIDYCARTALHYAVMSGDLQIIETIIDAITTKPNHELLLMEDDNGMSAFDDFDFNQVTDAQQQTHLDKIMNHFVRGVSAEQPQREMLEWAAKGPKRSKIFQMLVKRLTSEDIFDNIDAKDPTIFEQAVHSRKPWVLWILIDNFSVTSETLESVQRAQELAKRLLLSESKSKKLGGTEHGDGKDKSKPDPDKLILFDMQNYLSDFAVAESYRRSLYKTVKPRDGLDKVLSGFDATITQFFDRRIDSSQQETKWIKQWRSIEDVIYGKGPKRIAGDAMKTWLPYISNDNIEITTQFKWIHLPVTNDLMKRILKESKASKRQTQSFASFLRSSWVQVPDRTSASRFMRPLYVSKSSDEIDAQEDAASTTDGKSKKRPLVISAAYMPYLSMSKYIPASTASAASKGESLYKQLLDAYKDDAVHQSATLDESYYHFGSDEASRADQEDRNKSQVVTKYLNGKKEEEEVKKEKKKKKKNENRKRKEDEQPSGPFNVVRVKQLWVWTILDEWVITATSHPVDEVQEDDLPKDFLNNLAIQEQITEASSQPGFTARIATLIANYCVDAYERKRTSEQVDTSQHSDSSSSNSHDVRKELSTRSIRQLFSDIVNENARKEKRLFSDCHNLTRSRKKGNDDKLESILTQASQLACDIKDLRDELNMLRSIVNSQLTVQKEMPGNTKGSSSITGQYFSKDLEELENVAKTTQESVDTILTLAETEIANDQARQATRQGRTMMVFTVVTILFLPLSFLSSLFALSDKPFAQTPSWVHVIIWTVSFTFFVPVASIALFSDAAAKQWNRIWDPMEQIVTKHWCDFQEKQENKEELKKSKKEEAEKKKKQEAWKKNEDRLRRKEDELNREREAHMKNQPEISLV</sequence>
<organism evidence="13">
    <name type="scientific">Gibberella zeae</name>
    <name type="common">Wheat head blight fungus</name>
    <name type="synonym">Fusarium graminearum</name>
    <dbReference type="NCBI Taxonomy" id="5518"/>
    <lineage>
        <taxon>Eukaryota</taxon>
        <taxon>Fungi</taxon>
        <taxon>Dikarya</taxon>
        <taxon>Ascomycota</taxon>
        <taxon>Pezizomycotina</taxon>
        <taxon>Sordariomycetes</taxon>
        <taxon>Hypocreomycetidae</taxon>
        <taxon>Hypocreales</taxon>
        <taxon>Nectriaceae</taxon>
        <taxon>Fusarium</taxon>
    </lineage>
</organism>
<gene>
    <name evidence="13" type="ORF">FUG_LOCUS431471</name>
    <name evidence="12" type="ORF">MDCFG202_LOCUS300944</name>
</gene>
<dbReference type="GO" id="GO:1902495">
    <property type="term" value="C:transmembrane transporter complex"/>
    <property type="evidence" value="ECO:0007669"/>
    <property type="project" value="TreeGrafter"/>
</dbReference>
<keyword evidence="4 8" id="KW-0040">ANK repeat</keyword>
<dbReference type="SUPFAM" id="SSF48403">
    <property type="entry name" value="Ankyrin repeat"/>
    <property type="match status" value="1"/>
</dbReference>
<feature type="region of interest" description="Disordered" evidence="10">
    <location>
        <begin position="1118"/>
        <end position="1171"/>
    </location>
</feature>
<protein>
    <submittedName>
        <fullName evidence="13">Uncharacterized protein</fullName>
    </submittedName>
</protein>
<dbReference type="Gene3D" id="1.25.40.20">
    <property type="entry name" value="Ankyrin repeat-containing domain"/>
    <property type="match status" value="1"/>
</dbReference>
<evidence type="ECO:0000256" key="1">
    <source>
        <dbReference type="ARBA" id="ARBA00022448"/>
    </source>
</evidence>
<feature type="compositionally biased region" description="Basic and acidic residues" evidence="10">
    <location>
        <begin position="1118"/>
        <end position="1164"/>
    </location>
</feature>
<keyword evidence="5" id="KW-0406">Ion transport</keyword>
<evidence type="ECO:0000256" key="8">
    <source>
        <dbReference type="PROSITE-ProRule" id="PRU00023"/>
    </source>
</evidence>
<dbReference type="GO" id="GO:0046873">
    <property type="term" value="F:metal ion transmembrane transporter activity"/>
    <property type="evidence" value="ECO:0007669"/>
    <property type="project" value="InterPro"/>
</dbReference>
<dbReference type="InterPro" id="IPR036770">
    <property type="entry name" value="Ankyrin_rpt-contain_sf"/>
</dbReference>
<dbReference type="InterPro" id="IPR002523">
    <property type="entry name" value="MgTranspt_CorA/ZnTranspt_ZntB"/>
</dbReference>
<evidence type="ECO:0000256" key="3">
    <source>
        <dbReference type="ARBA" id="ARBA00022737"/>
    </source>
</evidence>
<keyword evidence="3" id="KW-0677">Repeat</keyword>
<dbReference type="Pfam" id="PF01544">
    <property type="entry name" value="CorA"/>
    <property type="match status" value="1"/>
</dbReference>
<feature type="transmembrane region" description="Helical" evidence="11">
    <location>
        <begin position="1032"/>
        <end position="1053"/>
    </location>
</feature>
<dbReference type="InterPro" id="IPR002110">
    <property type="entry name" value="Ankyrin_rpt"/>
</dbReference>
<dbReference type="AlphaFoldDB" id="A0A4E9EEU3"/>
<dbReference type="Pfam" id="PF12796">
    <property type="entry name" value="Ank_2"/>
    <property type="match status" value="2"/>
</dbReference>
<keyword evidence="9" id="KW-0175">Coiled coil</keyword>
<evidence type="ECO:0000313" key="12">
    <source>
        <dbReference type="EMBL" id="CAG1988000.1"/>
    </source>
</evidence>
<reference evidence="13" key="1">
    <citation type="submission" date="2019-04" db="EMBL/GenBank/DDBJ databases">
        <authorList>
            <person name="Melise S."/>
            <person name="Noan J."/>
            <person name="Okalmin O."/>
        </authorList>
    </citation>
    <scope>NUCLEOTIDE SEQUENCE</scope>
    <source>
        <strain evidence="13">FN9</strain>
    </source>
</reference>
<evidence type="ECO:0000256" key="10">
    <source>
        <dbReference type="SAM" id="MobiDB-lite"/>
    </source>
</evidence>
<feature type="region of interest" description="Disordered" evidence="10">
    <location>
        <begin position="870"/>
        <end position="892"/>
    </location>
</feature>
<dbReference type="PROSITE" id="PS50088">
    <property type="entry name" value="ANK_REPEAT"/>
    <property type="match status" value="4"/>
</dbReference>
<feature type="repeat" description="ANK" evidence="8">
    <location>
        <begin position="275"/>
        <end position="307"/>
    </location>
</feature>
<keyword evidence="2" id="KW-0716">Sensory transduction</keyword>
<evidence type="ECO:0000256" key="11">
    <source>
        <dbReference type="SAM" id="Phobius"/>
    </source>
</evidence>
<accession>A0A4E9EEU3</accession>
<feature type="compositionally biased region" description="Basic residues" evidence="10">
    <location>
        <begin position="769"/>
        <end position="779"/>
    </location>
</feature>
<evidence type="ECO:0000256" key="5">
    <source>
        <dbReference type="ARBA" id="ARBA00023065"/>
    </source>
</evidence>
<dbReference type="EMBL" id="CAAKMV010000152">
    <property type="protein sequence ID" value="VIO61339.1"/>
    <property type="molecule type" value="Genomic_DNA"/>
</dbReference>
<keyword evidence="7" id="KW-0407">Ion channel</keyword>